<dbReference type="InterPro" id="IPR015424">
    <property type="entry name" value="PyrdxlP-dep_Trfase"/>
</dbReference>
<proteinExistence type="inferred from homology"/>
<dbReference type="InterPro" id="IPR015421">
    <property type="entry name" value="PyrdxlP-dep_Trfase_major"/>
</dbReference>
<sequence>MGKSQDLYKKAKKLIPGGTQLLSKRPEMFLPDLWPAYYSKAKGCQVWDLDGNKYTDMSYMGIGSCILGYANEIVNDSVKNAVDNGNMTTLNAPEEVELAELLCKIHPWADEVRYTRTGGESMAVAVRIARAKTQKDIVLFCGYHGWHDWYLAANLADTEALDGHLLPGLSPRGVPRGLKGTSFPFKYNDIESFTKLYNEHKGNIAAIVMEPLRNTYPEQDFINIIHEKTQCDNIVLVVDEITAGWRLNHGGAHLILGIKPDIAVFGKAISNGYPMGAIIGKKDVMDAAQDTFISSTYWTDRIGLVSSIATINTLKKDNVSQHLKQIGKTIQDGWTDIALSHDIEIEVGGIYPLGHFSFKHKEALKLKTLFTKLMMEKGFLATTAFYASYAQKDKDINAYLHAVDEVFSLLSKYIKENTIKEHLNTPVCHSGFSRLT</sequence>
<dbReference type="PANTHER" id="PTHR43713:SF3">
    <property type="entry name" value="GLUTAMATE-1-SEMIALDEHYDE 2,1-AMINOMUTASE 1, CHLOROPLASTIC-RELATED"/>
    <property type="match status" value="1"/>
</dbReference>
<organism evidence="4 5">
    <name type="scientific">Sulfurimonas autotrophica (strain ATCC BAA-671 / DSM 16294 / JCM 11897 / OK10)</name>
    <dbReference type="NCBI Taxonomy" id="563040"/>
    <lineage>
        <taxon>Bacteria</taxon>
        <taxon>Pseudomonadati</taxon>
        <taxon>Campylobacterota</taxon>
        <taxon>Epsilonproteobacteria</taxon>
        <taxon>Campylobacterales</taxon>
        <taxon>Sulfurimonadaceae</taxon>
        <taxon>Sulfurimonas</taxon>
    </lineage>
</organism>
<dbReference type="InterPro" id="IPR005814">
    <property type="entry name" value="Aminotrans_3"/>
</dbReference>
<dbReference type="KEGG" id="sua:Saut_0133"/>
<dbReference type="Pfam" id="PF00202">
    <property type="entry name" value="Aminotran_3"/>
    <property type="match status" value="1"/>
</dbReference>
<keyword evidence="2 3" id="KW-0663">Pyridoxal phosphate</keyword>
<dbReference type="OrthoDB" id="9801052at2"/>
<dbReference type="Gene3D" id="3.40.640.10">
    <property type="entry name" value="Type I PLP-dependent aspartate aminotransferase-like (Major domain)"/>
    <property type="match status" value="1"/>
</dbReference>
<reference evidence="5" key="1">
    <citation type="journal article" date="2010" name="Stand. Genomic Sci.">
        <title>Complete genome sequence of Sulfurimonas autotrophica type strain (OK10).</title>
        <authorList>
            <person name="Sikorski J."/>
            <person name="Munk C."/>
            <person name="Lapidus A."/>
            <person name="Djao O."/>
            <person name="Lucas S."/>
            <person name="Glavina Del Rio T."/>
            <person name="Nolan M."/>
            <person name="Tice H."/>
            <person name="Han C."/>
            <person name="Cheng J."/>
            <person name="Tapia R."/>
            <person name="Goodwin L."/>
            <person name="Pitluck S."/>
            <person name="Liolios K."/>
            <person name="Ivanova N."/>
            <person name="Mavromatis K."/>
            <person name="Mikhailova N."/>
            <person name="Pati A."/>
            <person name="Sims D."/>
            <person name="Meincke L."/>
            <person name="Brettin T."/>
            <person name="Detter J."/>
            <person name="Chen A."/>
            <person name="Palaniappan K."/>
            <person name="Land M."/>
            <person name="Hauser L."/>
            <person name="Chang Y."/>
            <person name="Jeffries C."/>
            <person name="Rohde M."/>
            <person name="Lang E."/>
            <person name="Spring S."/>
            <person name="Goker M."/>
            <person name="Woyke T."/>
            <person name="Bristow J."/>
            <person name="Eisen J."/>
            <person name="Markowitz V."/>
            <person name="Hugenholtz P."/>
            <person name="Kyrpides N."/>
            <person name="Klenk H."/>
        </authorList>
    </citation>
    <scope>NUCLEOTIDE SEQUENCE [LARGE SCALE GENOMIC DNA]</scope>
    <source>
        <strain evidence="5">ATCC BAA-671 / DSM 16294 / JCM 11897 / OK10</strain>
    </source>
</reference>
<dbReference type="GO" id="GO:0030170">
    <property type="term" value="F:pyridoxal phosphate binding"/>
    <property type="evidence" value="ECO:0007669"/>
    <property type="project" value="InterPro"/>
</dbReference>
<accession>E0UT79</accession>
<dbReference type="InterPro" id="IPR015422">
    <property type="entry name" value="PyrdxlP-dep_Trfase_small"/>
</dbReference>
<dbReference type="EMBL" id="CP002205">
    <property type="protein sequence ID" value="ADN08182.1"/>
    <property type="molecule type" value="Genomic_DNA"/>
</dbReference>
<evidence type="ECO:0000313" key="5">
    <source>
        <dbReference type="Proteomes" id="UP000007803"/>
    </source>
</evidence>
<name>E0UT79_SULAO</name>
<comment type="similarity">
    <text evidence="3">Belongs to the class-III pyridoxal-phosphate-dependent aminotransferase family.</text>
</comment>
<dbReference type="PANTHER" id="PTHR43713">
    <property type="entry name" value="GLUTAMATE-1-SEMIALDEHYDE 2,1-AMINOMUTASE"/>
    <property type="match status" value="1"/>
</dbReference>
<keyword evidence="4" id="KW-0808">Transferase</keyword>
<dbReference type="GO" id="GO:0008483">
    <property type="term" value="F:transaminase activity"/>
    <property type="evidence" value="ECO:0007669"/>
    <property type="project" value="UniProtKB-KW"/>
</dbReference>
<dbReference type="eggNOG" id="COG0001">
    <property type="taxonomic scope" value="Bacteria"/>
</dbReference>
<keyword evidence="5" id="KW-1185">Reference proteome</keyword>
<evidence type="ECO:0000313" key="4">
    <source>
        <dbReference type="EMBL" id="ADN08182.1"/>
    </source>
</evidence>
<protein>
    <submittedName>
        <fullName evidence="4">Aminotransferase class-III</fullName>
    </submittedName>
</protein>
<dbReference type="Proteomes" id="UP000007803">
    <property type="component" value="Chromosome"/>
</dbReference>
<keyword evidence="4" id="KW-0032">Aminotransferase</keyword>
<dbReference type="Gene3D" id="3.90.1150.10">
    <property type="entry name" value="Aspartate Aminotransferase, domain 1"/>
    <property type="match status" value="1"/>
</dbReference>
<evidence type="ECO:0000256" key="1">
    <source>
        <dbReference type="ARBA" id="ARBA00001933"/>
    </source>
</evidence>
<gene>
    <name evidence="4" type="ordered locus">Saut_0133</name>
</gene>
<dbReference type="AlphaFoldDB" id="E0UT79"/>
<evidence type="ECO:0000256" key="3">
    <source>
        <dbReference type="RuleBase" id="RU003560"/>
    </source>
</evidence>
<dbReference type="SUPFAM" id="SSF53383">
    <property type="entry name" value="PLP-dependent transferases"/>
    <property type="match status" value="1"/>
</dbReference>
<dbReference type="HOGENOM" id="CLU_016922_1_4_7"/>
<evidence type="ECO:0000256" key="2">
    <source>
        <dbReference type="ARBA" id="ARBA00022898"/>
    </source>
</evidence>
<dbReference type="STRING" id="563040.Saut_0133"/>
<comment type="cofactor">
    <cofactor evidence="1">
        <name>pyridoxal 5'-phosphate</name>
        <dbReference type="ChEBI" id="CHEBI:597326"/>
    </cofactor>
</comment>
<dbReference type="RefSeq" id="WP_013325938.1">
    <property type="nucleotide sequence ID" value="NC_014506.1"/>
</dbReference>